<dbReference type="EMBL" id="LQBM01000002">
    <property type="protein sequence ID" value="KUG59531.1"/>
    <property type="molecule type" value="Genomic_DNA"/>
</dbReference>
<name>A0A0W8II53_9MICC</name>
<evidence type="ECO:0000313" key="1">
    <source>
        <dbReference type="EMBL" id="KUG59531.1"/>
    </source>
</evidence>
<comment type="caution">
    <text evidence="1">The sequence shown here is derived from an EMBL/GenBank/DDBJ whole genome shotgun (WGS) entry which is preliminary data.</text>
</comment>
<dbReference type="AlphaFoldDB" id="A0A0W8II53"/>
<keyword evidence="2" id="KW-1185">Reference proteome</keyword>
<proteinExistence type="predicted"/>
<gene>
    <name evidence="1" type="ORF">AVL63_10320</name>
</gene>
<organism evidence="1 2">
    <name type="scientific">Nesterenkonia jeotgali</name>
    <dbReference type="NCBI Taxonomy" id="317018"/>
    <lineage>
        <taxon>Bacteria</taxon>
        <taxon>Bacillati</taxon>
        <taxon>Actinomycetota</taxon>
        <taxon>Actinomycetes</taxon>
        <taxon>Micrococcales</taxon>
        <taxon>Micrococcaceae</taxon>
        <taxon>Nesterenkonia</taxon>
    </lineage>
</organism>
<reference evidence="2" key="1">
    <citation type="submission" date="2015-12" db="EMBL/GenBank/DDBJ databases">
        <authorList>
            <person name="Nair G.R."/>
            <person name="Kaur G."/>
            <person name="Mayilraj S."/>
        </authorList>
    </citation>
    <scope>NUCLEOTIDE SEQUENCE [LARGE SCALE GENOMIC DNA]</scope>
    <source>
        <strain evidence="2">CD08_7</strain>
    </source>
</reference>
<protein>
    <submittedName>
        <fullName evidence="1">Uncharacterized protein</fullName>
    </submittedName>
</protein>
<accession>A0A0W8II53</accession>
<dbReference type="STRING" id="317018.AVL63_10320"/>
<sequence>MQDRTEQKLRRQLRHWEAGLLKPLGNCLELRPPEALPVLIRQLLIGLDAGSHGSQQRLDGGVGELMDCVSHQGFQIRPKFAGIGHQDGPVRVLTASEQGVEDDVPRRGPGAVKRLLADSCTPRNTLHAERADAPSSGERKDCRVDLASSLRASHTPTLVGQTRRFVQLRSILGP</sequence>
<dbReference type="Proteomes" id="UP000054023">
    <property type="component" value="Unassembled WGS sequence"/>
</dbReference>
<evidence type="ECO:0000313" key="2">
    <source>
        <dbReference type="Proteomes" id="UP000054023"/>
    </source>
</evidence>